<keyword evidence="3" id="KW-0489">Methyltransferase</keyword>
<comment type="caution">
    <text evidence="3">The sequence shown here is derived from an EMBL/GenBank/DDBJ whole genome shotgun (WGS) entry which is preliminary data.</text>
</comment>
<keyword evidence="2" id="KW-0472">Membrane</keyword>
<keyword evidence="2" id="KW-1133">Transmembrane helix</keyword>
<evidence type="ECO:0000256" key="1">
    <source>
        <dbReference type="SAM" id="Coils"/>
    </source>
</evidence>
<dbReference type="EC" id="2.1.1.107" evidence="3"/>
<feature type="transmembrane region" description="Helical" evidence="2">
    <location>
        <begin position="12"/>
        <end position="36"/>
    </location>
</feature>
<keyword evidence="1" id="KW-0175">Coiled coil</keyword>
<dbReference type="AlphaFoldDB" id="A0A9Q3ZCF6"/>
<gene>
    <name evidence="3" type="ORF">LZG35_06685</name>
</gene>
<dbReference type="GO" id="GO:0032259">
    <property type="term" value="P:methylation"/>
    <property type="evidence" value="ECO:0007669"/>
    <property type="project" value="UniProtKB-KW"/>
</dbReference>
<dbReference type="Pfam" id="PF04375">
    <property type="entry name" value="HemX"/>
    <property type="match status" value="1"/>
</dbReference>
<sequence length="326" mass="36205">MTLYRPLSSQRGLALWPLIILLIVIAALAGAGWWGWQQWQILEGQRSGLEQQVAGLEKRLDQQSEESRKQRQALAALRHTQEETEARMARDREKLNDMSQGGQRLWLITEAESLASLASQRLLLTGDAEAARRLLKAADETLARLDDPQTLPARRALAADMEALNAALQMDVQALVLRLGALRERVDELAVPLRERPQNSSAGDDNAKPSWWQQFLSHLPVNIRHHDDAEPLPMTQSEAALVQLGINTSLQQAQLALLQGRAESYGQALNQARETITQWFRGDNPATRHLLSALDELDEEAVSQALPDIGGGLAAIRELKRKEGDA</sequence>
<evidence type="ECO:0000256" key="2">
    <source>
        <dbReference type="SAM" id="Phobius"/>
    </source>
</evidence>
<name>A0A9Q3ZCF6_9GAMM</name>
<keyword evidence="4" id="KW-1185">Reference proteome</keyword>
<proteinExistence type="predicted"/>
<evidence type="ECO:0000313" key="4">
    <source>
        <dbReference type="Proteomes" id="UP001107961"/>
    </source>
</evidence>
<dbReference type="PANTHER" id="PTHR38043">
    <property type="entry name" value="PROTEIN HEMX"/>
    <property type="match status" value="1"/>
</dbReference>
<accession>A0A9Q3ZCF6</accession>
<dbReference type="Proteomes" id="UP001107961">
    <property type="component" value="Unassembled WGS sequence"/>
</dbReference>
<dbReference type="KEGG" id="axe:P40_19445"/>
<dbReference type="PANTHER" id="PTHR38043:SF1">
    <property type="entry name" value="PROTEIN HEMX"/>
    <property type="match status" value="1"/>
</dbReference>
<dbReference type="RefSeq" id="WP_080531643.1">
    <property type="nucleotide sequence ID" value="NZ_CP012331.1"/>
</dbReference>
<feature type="coiled-coil region" evidence="1">
    <location>
        <begin position="46"/>
        <end position="94"/>
    </location>
</feature>
<dbReference type="EMBL" id="JAJVKT010000006">
    <property type="protein sequence ID" value="MCE7508320.1"/>
    <property type="molecule type" value="Genomic_DNA"/>
</dbReference>
<protein>
    <submittedName>
        <fullName evidence="3">Uroporphyrinogen-III C-methyltransferase</fullName>
        <ecNumber evidence="3">2.1.1.107</ecNumber>
    </submittedName>
</protein>
<keyword evidence="2" id="KW-0812">Transmembrane</keyword>
<reference evidence="3" key="1">
    <citation type="submission" date="2022-01" db="EMBL/GenBank/DDBJ databases">
        <authorList>
            <person name="Karlyshev A.V."/>
            <person name="Jaspars M."/>
        </authorList>
    </citation>
    <scope>NUCLEOTIDE SEQUENCE</scope>
    <source>
        <strain evidence="3">AGSA3-2</strain>
    </source>
</reference>
<organism evidence="3 4">
    <name type="scientific">Alloalcanivorax xenomutans</name>
    <dbReference type="NCBI Taxonomy" id="1094342"/>
    <lineage>
        <taxon>Bacteria</taxon>
        <taxon>Pseudomonadati</taxon>
        <taxon>Pseudomonadota</taxon>
        <taxon>Gammaproteobacteria</taxon>
        <taxon>Oceanospirillales</taxon>
        <taxon>Alcanivoracaceae</taxon>
        <taxon>Alloalcanivorax</taxon>
    </lineage>
</organism>
<dbReference type="GO" id="GO:0004851">
    <property type="term" value="F:uroporphyrin-III C-methyltransferase activity"/>
    <property type="evidence" value="ECO:0007669"/>
    <property type="project" value="UniProtKB-EC"/>
</dbReference>
<evidence type="ECO:0000313" key="3">
    <source>
        <dbReference type="EMBL" id="MCE7508320.1"/>
    </source>
</evidence>
<keyword evidence="3" id="KW-0808">Transferase</keyword>
<dbReference type="InterPro" id="IPR007470">
    <property type="entry name" value="HemX"/>
</dbReference>